<organism evidence="2 3">
    <name type="scientific">Actinokineospora fastidiosa</name>
    <dbReference type="NCBI Taxonomy" id="1816"/>
    <lineage>
        <taxon>Bacteria</taxon>
        <taxon>Bacillati</taxon>
        <taxon>Actinomycetota</taxon>
        <taxon>Actinomycetes</taxon>
        <taxon>Pseudonocardiales</taxon>
        <taxon>Pseudonocardiaceae</taxon>
        <taxon>Actinokineospora</taxon>
    </lineage>
</organism>
<reference evidence="2" key="1">
    <citation type="journal article" date="2014" name="Int. J. Syst. Evol. Microbiol.">
        <title>Complete genome sequence of Corynebacterium casei LMG S-19264T (=DSM 44701T), isolated from a smear-ripened cheese.</title>
        <authorList>
            <consortium name="US DOE Joint Genome Institute (JGI-PGF)"/>
            <person name="Walter F."/>
            <person name="Albersmeier A."/>
            <person name="Kalinowski J."/>
            <person name="Ruckert C."/>
        </authorList>
    </citation>
    <scope>NUCLEOTIDE SEQUENCE</scope>
    <source>
        <strain evidence="2">JCM 3276</strain>
    </source>
</reference>
<dbReference type="AlphaFoldDB" id="A0A918GNL6"/>
<sequence>MPRGDGERAELAIIGGNRNGSTIDNLDMDNHTDDVPIRAPPRMSPLPTGPEAGSRHTFSAP</sequence>
<comment type="caution">
    <text evidence="2">The sequence shown here is derived from an EMBL/GenBank/DDBJ whole genome shotgun (WGS) entry which is preliminary data.</text>
</comment>
<protein>
    <submittedName>
        <fullName evidence="2">Uncharacterized protein</fullName>
    </submittedName>
</protein>
<feature type="compositionally biased region" description="Pro residues" evidence="1">
    <location>
        <begin position="38"/>
        <end position="48"/>
    </location>
</feature>
<keyword evidence="3" id="KW-1185">Reference proteome</keyword>
<evidence type="ECO:0000256" key="1">
    <source>
        <dbReference type="SAM" id="MobiDB-lite"/>
    </source>
</evidence>
<proteinExistence type="predicted"/>
<accession>A0A918GNL6</accession>
<evidence type="ECO:0000313" key="3">
    <source>
        <dbReference type="Proteomes" id="UP000660680"/>
    </source>
</evidence>
<gene>
    <name evidence="2" type="ORF">GCM10010171_50890</name>
</gene>
<reference evidence="2" key="2">
    <citation type="submission" date="2020-09" db="EMBL/GenBank/DDBJ databases">
        <authorList>
            <person name="Sun Q."/>
            <person name="Ohkuma M."/>
        </authorList>
    </citation>
    <scope>NUCLEOTIDE SEQUENCE</scope>
    <source>
        <strain evidence="2">JCM 3276</strain>
    </source>
</reference>
<name>A0A918GNL6_9PSEU</name>
<dbReference type="EMBL" id="BMRB01000005">
    <property type="protein sequence ID" value="GGS49588.1"/>
    <property type="molecule type" value="Genomic_DNA"/>
</dbReference>
<evidence type="ECO:0000313" key="2">
    <source>
        <dbReference type="EMBL" id="GGS49588.1"/>
    </source>
</evidence>
<feature type="region of interest" description="Disordered" evidence="1">
    <location>
        <begin position="14"/>
        <end position="61"/>
    </location>
</feature>
<dbReference type="Proteomes" id="UP000660680">
    <property type="component" value="Unassembled WGS sequence"/>
</dbReference>